<organism evidence="3 4">
    <name type="scientific">Patulibacter medicamentivorans</name>
    <dbReference type="NCBI Taxonomy" id="1097667"/>
    <lineage>
        <taxon>Bacteria</taxon>
        <taxon>Bacillati</taxon>
        <taxon>Actinomycetota</taxon>
        <taxon>Thermoleophilia</taxon>
        <taxon>Solirubrobacterales</taxon>
        <taxon>Patulibacteraceae</taxon>
        <taxon>Patulibacter</taxon>
    </lineage>
</organism>
<comment type="caution">
    <text evidence="3">The sequence shown here is derived from an EMBL/GenBank/DDBJ whole genome shotgun (WGS) entry which is preliminary data.</text>
</comment>
<evidence type="ECO:0000313" key="3">
    <source>
        <dbReference type="EMBL" id="EHN10692.1"/>
    </source>
</evidence>
<gene>
    <name evidence="3" type="ORF">PAI11_24430</name>
</gene>
<proteinExistence type="predicted"/>
<evidence type="ECO:0000256" key="2">
    <source>
        <dbReference type="SAM" id="SignalP"/>
    </source>
</evidence>
<dbReference type="Proteomes" id="UP000005143">
    <property type="component" value="Unassembled WGS sequence"/>
</dbReference>
<keyword evidence="4" id="KW-1185">Reference proteome</keyword>
<reference evidence="3 4" key="1">
    <citation type="journal article" date="2013" name="Biodegradation">
        <title>Quantitative proteomic analysis of ibuprofen-degrading Patulibacter sp. strain I11.</title>
        <authorList>
            <person name="Almeida B."/>
            <person name="Kjeldal H."/>
            <person name="Lolas I."/>
            <person name="Knudsen A.D."/>
            <person name="Carvalho G."/>
            <person name="Nielsen K.L."/>
            <person name="Barreto Crespo M.T."/>
            <person name="Stensballe A."/>
            <person name="Nielsen J.L."/>
        </authorList>
    </citation>
    <scope>NUCLEOTIDE SEQUENCE [LARGE SCALE GENOMIC DNA]</scope>
    <source>
        <strain evidence="3 4">I11</strain>
    </source>
</reference>
<sequence length="455" mass="46145">MTLPLSRSARPLGLALVAALAIPATADASYRWGSASGFPATDAVECATTCTVAQERYANQGLADILGTPAQGVVTSWRLDGATAGGQARLRVLGGPGAGDWAPVTGSIANATRLPVRAGQLIGVDLAGASVAFVPAAFPSDADLVRIWTPAAADGAGATGGSTRQGYVGLELEIEPDADGDGFGDQTQDPDHGRPAPGDDPGGTPDPGGSGQPGDGAPAVPAAGPVVRLPGAATASRKGAVAVTVANPYRQPIGGTVRALSGRRTVASAKVQVAAGGERQVTLRLSSAARRTLTRKRRLSLRLSAALKAAGGRTRTTTRTVVVRVAKAGGGSKPSGGGGVDGTYRGSGGQVMVVSGGKVTNFNGSISLYCTRSGKQKFVTYAMVADDPDPTVGGDGRFAWEATKGYGFQKLKFDGRISGSTATGKLVVEDRSPLLGTGRIEFDYCFAGQEWTLRR</sequence>
<keyword evidence="2" id="KW-0732">Signal</keyword>
<feature type="chain" id="PRO_5039614819" evidence="2">
    <location>
        <begin position="27"/>
        <end position="455"/>
    </location>
</feature>
<dbReference type="EMBL" id="AGUD01000205">
    <property type="protein sequence ID" value="EHN10692.1"/>
    <property type="molecule type" value="Genomic_DNA"/>
</dbReference>
<feature type="signal peptide" evidence="2">
    <location>
        <begin position="1"/>
        <end position="26"/>
    </location>
</feature>
<evidence type="ECO:0000313" key="4">
    <source>
        <dbReference type="Proteomes" id="UP000005143"/>
    </source>
</evidence>
<dbReference type="AlphaFoldDB" id="H0E6J3"/>
<protein>
    <submittedName>
        <fullName evidence="3">Uncharacterized protein</fullName>
    </submittedName>
</protein>
<dbReference type="RefSeq" id="WP_007575411.1">
    <property type="nucleotide sequence ID" value="NZ_AGUD01000205.1"/>
</dbReference>
<name>H0E6J3_9ACTN</name>
<feature type="region of interest" description="Disordered" evidence="1">
    <location>
        <begin position="175"/>
        <end position="224"/>
    </location>
</feature>
<accession>H0E6J3</accession>
<feature type="compositionally biased region" description="Gly residues" evidence="1">
    <location>
        <begin position="205"/>
        <end position="214"/>
    </location>
</feature>
<evidence type="ECO:0000256" key="1">
    <source>
        <dbReference type="SAM" id="MobiDB-lite"/>
    </source>
</evidence>
<feature type="compositionally biased region" description="Low complexity" evidence="1">
    <location>
        <begin position="215"/>
        <end position="224"/>
    </location>
</feature>